<keyword evidence="1" id="KW-0812">Transmembrane</keyword>
<organism evidence="2 3">
    <name type="scientific">Nocardioides nanhaiensis</name>
    <dbReference type="NCBI Taxonomy" id="1476871"/>
    <lineage>
        <taxon>Bacteria</taxon>
        <taxon>Bacillati</taxon>
        <taxon>Actinomycetota</taxon>
        <taxon>Actinomycetes</taxon>
        <taxon>Propionibacteriales</taxon>
        <taxon>Nocardioidaceae</taxon>
        <taxon>Nocardioides</taxon>
    </lineage>
</organism>
<comment type="caution">
    <text evidence="2">The sequence shown here is derived from an EMBL/GenBank/DDBJ whole genome shotgun (WGS) entry which is preliminary data.</text>
</comment>
<proteinExistence type="predicted"/>
<evidence type="ECO:0000313" key="3">
    <source>
        <dbReference type="Proteomes" id="UP001500621"/>
    </source>
</evidence>
<feature type="transmembrane region" description="Helical" evidence="1">
    <location>
        <begin position="48"/>
        <end position="69"/>
    </location>
</feature>
<keyword evidence="1" id="KW-1133">Transmembrane helix</keyword>
<protein>
    <submittedName>
        <fullName evidence="2">Uncharacterized protein</fullName>
    </submittedName>
</protein>
<gene>
    <name evidence="2" type="ORF">GCM10023226_38670</name>
</gene>
<evidence type="ECO:0000313" key="2">
    <source>
        <dbReference type="EMBL" id="GAA4696472.1"/>
    </source>
</evidence>
<reference evidence="3" key="1">
    <citation type="journal article" date="2019" name="Int. J. Syst. Evol. Microbiol.">
        <title>The Global Catalogue of Microorganisms (GCM) 10K type strain sequencing project: providing services to taxonomists for standard genome sequencing and annotation.</title>
        <authorList>
            <consortium name="The Broad Institute Genomics Platform"/>
            <consortium name="The Broad Institute Genome Sequencing Center for Infectious Disease"/>
            <person name="Wu L."/>
            <person name="Ma J."/>
        </authorList>
    </citation>
    <scope>NUCLEOTIDE SEQUENCE [LARGE SCALE GENOMIC DNA]</scope>
    <source>
        <strain evidence="3">JCM 18127</strain>
    </source>
</reference>
<accession>A0ABP8WXX4</accession>
<feature type="transmembrane region" description="Helical" evidence="1">
    <location>
        <begin position="106"/>
        <end position="131"/>
    </location>
</feature>
<keyword evidence="1" id="KW-0472">Membrane</keyword>
<feature type="transmembrane region" description="Helical" evidence="1">
    <location>
        <begin position="20"/>
        <end position="41"/>
    </location>
</feature>
<dbReference type="Proteomes" id="UP001500621">
    <property type="component" value="Unassembled WGS sequence"/>
</dbReference>
<keyword evidence="3" id="KW-1185">Reference proteome</keyword>
<sequence length="319" mass="31753">MVTDSPTPRPPSSETAAVGAHLAGGFLAALVLVLPLGATLGTTTYGALYLWFLGGVALVAVLGLLLRLAGVPRGLGVALAAAGAFSVAAPIALAVVAGIGAPADDAVVALAAGIPAAAVAAPVAAVVVRFADSARGAAAVGATACAAGLLVASLAGPEAGQAVLEDREDAERVAELEASGLQPLLPRLEGTVTDFASTTYTTPPGGARTLSGYTLRYEPEGAEGPLTLESPYLFLDVQLADGTPVCEPIDGYLTCREGDGYTVIGRDGVDEDVVAEDGAVRLSASLHNAGEGMPDADAVGRAMADAEVVDWEEILDLEG</sequence>
<name>A0ABP8WXX4_9ACTN</name>
<evidence type="ECO:0000256" key="1">
    <source>
        <dbReference type="SAM" id="Phobius"/>
    </source>
</evidence>
<feature type="transmembrane region" description="Helical" evidence="1">
    <location>
        <begin position="75"/>
        <end position="99"/>
    </location>
</feature>
<dbReference type="EMBL" id="BAABIM010000004">
    <property type="protein sequence ID" value="GAA4696472.1"/>
    <property type="molecule type" value="Genomic_DNA"/>
</dbReference>